<dbReference type="SMART" id="SM00342">
    <property type="entry name" value="HTH_ARAC"/>
    <property type="match status" value="1"/>
</dbReference>
<reference evidence="5" key="1">
    <citation type="submission" date="2020-10" db="EMBL/GenBank/DDBJ databases">
        <authorList>
            <person name="Gilroy R."/>
        </authorList>
    </citation>
    <scope>NUCLEOTIDE SEQUENCE</scope>
    <source>
        <strain evidence="5">USAMLcec3-3695</strain>
    </source>
</reference>
<dbReference type="InterPro" id="IPR009057">
    <property type="entry name" value="Homeodomain-like_sf"/>
</dbReference>
<dbReference type="Pfam" id="PF12833">
    <property type="entry name" value="HTH_18"/>
    <property type="match status" value="1"/>
</dbReference>
<feature type="domain" description="HTH araC/xylS-type" evidence="4">
    <location>
        <begin position="299"/>
        <end position="401"/>
    </location>
</feature>
<sequence>MRQKEVFSHDLCDNEANESFERLVLQDARLVKPILRERFLKDYILGTGDADEAFNMYCSAFSVDRRTPVRMAVIKPDRPSSYDDLFYIKNTAGGYLGEDRVILNTSMQDCTLLITDKLSEKEMDELLQHIAYVVRECYDMDIISVYSRMIPIQDAPETFKRMRACTEYSFYSESARVICESDIKISRDSVTLTPQYSGIEEAVSSGNENKTLVLLEEFFSELERSMPTPAVAKTYCLELYVCIIRCCETDKIDIYMKGIVSIQEGRSFNEIKEFIKTKAAEIARSNTPKNINIYSSLIKDTIRIIDENIGNEKLSLRWIASTILYTNVDYLGKIFKKETGMNFSHYVMEKRMELAKTLIMEGKKDRIYEVAEKVGYGSNSQYFSQVFKKYTGISPLEYKEITRLSSKNKLNSDSKKATAF</sequence>
<dbReference type="GO" id="GO:0003700">
    <property type="term" value="F:DNA-binding transcription factor activity"/>
    <property type="evidence" value="ECO:0007669"/>
    <property type="project" value="InterPro"/>
</dbReference>
<evidence type="ECO:0000313" key="6">
    <source>
        <dbReference type="Proteomes" id="UP000824109"/>
    </source>
</evidence>
<keyword evidence="1" id="KW-0805">Transcription regulation</keyword>
<evidence type="ECO:0000259" key="4">
    <source>
        <dbReference type="PROSITE" id="PS01124"/>
    </source>
</evidence>
<dbReference type="SUPFAM" id="SSF46689">
    <property type="entry name" value="Homeodomain-like"/>
    <property type="match status" value="1"/>
</dbReference>
<dbReference type="EMBL" id="DVNB01000040">
    <property type="protein sequence ID" value="HIU56918.1"/>
    <property type="molecule type" value="Genomic_DNA"/>
</dbReference>
<proteinExistence type="predicted"/>
<keyword evidence="3" id="KW-0804">Transcription</keyword>
<evidence type="ECO:0000313" key="5">
    <source>
        <dbReference type="EMBL" id="HIU56918.1"/>
    </source>
</evidence>
<name>A0A9D1SEQ9_9FIRM</name>
<dbReference type="AlphaFoldDB" id="A0A9D1SEQ9"/>
<evidence type="ECO:0000256" key="3">
    <source>
        <dbReference type="ARBA" id="ARBA00023163"/>
    </source>
</evidence>
<gene>
    <name evidence="5" type="ORF">IAA61_03770</name>
</gene>
<dbReference type="PROSITE" id="PS01124">
    <property type="entry name" value="HTH_ARAC_FAMILY_2"/>
    <property type="match status" value="1"/>
</dbReference>
<dbReference type="GO" id="GO:0043565">
    <property type="term" value="F:sequence-specific DNA binding"/>
    <property type="evidence" value="ECO:0007669"/>
    <property type="project" value="InterPro"/>
</dbReference>
<protein>
    <submittedName>
        <fullName evidence="5">Helix-turn-helix transcriptional regulator</fullName>
    </submittedName>
</protein>
<evidence type="ECO:0000256" key="1">
    <source>
        <dbReference type="ARBA" id="ARBA00023015"/>
    </source>
</evidence>
<comment type="caution">
    <text evidence="5">The sequence shown here is derived from an EMBL/GenBank/DDBJ whole genome shotgun (WGS) entry which is preliminary data.</text>
</comment>
<dbReference type="Gene3D" id="1.10.10.60">
    <property type="entry name" value="Homeodomain-like"/>
    <property type="match status" value="2"/>
</dbReference>
<accession>A0A9D1SEQ9</accession>
<evidence type="ECO:0000256" key="2">
    <source>
        <dbReference type="ARBA" id="ARBA00023125"/>
    </source>
</evidence>
<keyword evidence="2" id="KW-0238">DNA-binding</keyword>
<reference evidence="5" key="2">
    <citation type="journal article" date="2021" name="PeerJ">
        <title>Extensive microbial diversity within the chicken gut microbiome revealed by metagenomics and culture.</title>
        <authorList>
            <person name="Gilroy R."/>
            <person name="Ravi A."/>
            <person name="Getino M."/>
            <person name="Pursley I."/>
            <person name="Horton D.L."/>
            <person name="Alikhan N.F."/>
            <person name="Baker D."/>
            <person name="Gharbi K."/>
            <person name="Hall N."/>
            <person name="Watson M."/>
            <person name="Adriaenssens E.M."/>
            <person name="Foster-Nyarko E."/>
            <person name="Jarju S."/>
            <person name="Secka A."/>
            <person name="Antonio M."/>
            <person name="Oren A."/>
            <person name="Chaudhuri R.R."/>
            <person name="La Ragione R."/>
            <person name="Hildebrand F."/>
            <person name="Pallen M.J."/>
        </authorList>
    </citation>
    <scope>NUCLEOTIDE SEQUENCE</scope>
    <source>
        <strain evidence="5">USAMLcec3-3695</strain>
    </source>
</reference>
<dbReference type="InterPro" id="IPR018060">
    <property type="entry name" value="HTH_AraC"/>
</dbReference>
<dbReference type="PANTHER" id="PTHR43280">
    <property type="entry name" value="ARAC-FAMILY TRANSCRIPTIONAL REGULATOR"/>
    <property type="match status" value="1"/>
</dbReference>
<dbReference type="Proteomes" id="UP000824109">
    <property type="component" value="Unassembled WGS sequence"/>
</dbReference>
<organism evidence="5 6">
    <name type="scientific">Candidatus Ornithomonoglobus merdipullorum</name>
    <dbReference type="NCBI Taxonomy" id="2840895"/>
    <lineage>
        <taxon>Bacteria</taxon>
        <taxon>Bacillati</taxon>
        <taxon>Bacillota</taxon>
        <taxon>Clostridia</taxon>
        <taxon>Candidatus Ornithomonoglobus</taxon>
    </lineage>
</organism>
<dbReference type="PANTHER" id="PTHR43280:SF28">
    <property type="entry name" value="HTH-TYPE TRANSCRIPTIONAL ACTIVATOR RHAS"/>
    <property type="match status" value="1"/>
</dbReference>